<dbReference type="RefSeq" id="XP_018448166.1">
    <property type="nucleotide sequence ID" value="XM_018592664.2"/>
</dbReference>
<dbReference type="PANTHER" id="PTHR36777">
    <property type="entry name" value="EXPRESSED PROTEIN"/>
    <property type="match status" value="1"/>
</dbReference>
<feature type="compositionally biased region" description="Basic and acidic residues" evidence="1">
    <location>
        <begin position="167"/>
        <end position="177"/>
    </location>
</feature>
<evidence type="ECO:0000256" key="1">
    <source>
        <dbReference type="SAM" id="MobiDB-lite"/>
    </source>
</evidence>
<dbReference type="GeneID" id="108819607"/>
<feature type="transmembrane region" description="Helical" evidence="2">
    <location>
        <begin position="122"/>
        <end position="140"/>
    </location>
</feature>
<feature type="region of interest" description="Disordered" evidence="1">
    <location>
        <begin position="147"/>
        <end position="177"/>
    </location>
</feature>
<keyword evidence="2" id="KW-1133">Transmembrane helix</keyword>
<keyword evidence="2" id="KW-0472">Membrane</keyword>
<organism evidence="3 4">
    <name type="scientific">Raphanus sativus</name>
    <name type="common">Radish</name>
    <name type="synonym">Raphanus raphanistrum var. sativus</name>
    <dbReference type="NCBI Taxonomy" id="3726"/>
    <lineage>
        <taxon>Eukaryota</taxon>
        <taxon>Viridiplantae</taxon>
        <taxon>Streptophyta</taxon>
        <taxon>Embryophyta</taxon>
        <taxon>Tracheophyta</taxon>
        <taxon>Spermatophyta</taxon>
        <taxon>Magnoliopsida</taxon>
        <taxon>eudicotyledons</taxon>
        <taxon>Gunneridae</taxon>
        <taxon>Pentapetalae</taxon>
        <taxon>rosids</taxon>
        <taxon>malvids</taxon>
        <taxon>Brassicales</taxon>
        <taxon>Brassicaceae</taxon>
        <taxon>Brassiceae</taxon>
        <taxon>Raphanus</taxon>
    </lineage>
</organism>
<dbReference type="OrthoDB" id="534175at2759"/>
<dbReference type="AlphaFoldDB" id="A0A6J0KKS0"/>
<dbReference type="PANTHER" id="PTHR36777:SF2">
    <property type="entry name" value="EXPRESSED PROTEIN"/>
    <property type="match status" value="1"/>
</dbReference>
<evidence type="ECO:0000313" key="3">
    <source>
        <dbReference type="Proteomes" id="UP000504610"/>
    </source>
</evidence>
<dbReference type="Proteomes" id="UP000504610">
    <property type="component" value="Chromosome 8"/>
</dbReference>
<gene>
    <name evidence="4" type="primary">LOC108819607</name>
</gene>
<keyword evidence="3" id="KW-1185">Reference proteome</keyword>
<accession>A0A6J0KKS0</accession>
<protein>
    <submittedName>
        <fullName evidence="4">Uncharacterized protein LOC108819607</fullName>
    </submittedName>
</protein>
<sequence length="177" mass="19210">MVMASSSSLSALPSPHTPRFSQTLSSHFLAPCSVLSLKHASSLLKSRIRISSRRVRTKTLVVVSAQTSILKVLRTAWNIGKDGIEAGTNLVPVSVPRPVARISVTIAALAVSLFVLKSFVSTAFFVLGTMGFAYFLFIALNKDEAPKQRGEDTISGSNKPMDDDPLEEAKKIMDKYK</sequence>
<reference evidence="3" key="1">
    <citation type="journal article" date="2019" name="Database">
        <title>The radish genome database (RadishGD): an integrated information resource for radish genomics.</title>
        <authorList>
            <person name="Yu H.J."/>
            <person name="Baek S."/>
            <person name="Lee Y.J."/>
            <person name="Cho A."/>
            <person name="Mun J.H."/>
        </authorList>
    </citation>
    <scope>NUCLEOTIDE SEQUENCE [LARGE SCALE GENOMIC DNA]</scope>
    <source>
        <strain evidence="3">cv. WK10039</strain>
    </source>
</reference>
<dbReference type="KEGG" id="rsz:108819607"/>
<reference evidence="4" key="2">
    <citation type="submission" date="2025-08" db="UniProtKB">
        <authorList>
            <consortium name="RefSeq"/>
        </authorList>
    </citation>
    <scope>IDENTIFICATION</scope>
    <source>
        <tissue evidence="4">Leaf</tissue>
    </source>
</reference>
<keyword evidence="2" id="KW-0812">Transmembrane</keyword>
<evidence type="ECO:0000256" key="2">
    <source>
        <dbReference type="SAM" id="Phobius"/>
    </source>
</evidence>
<evidence type="ECO:0000313" key="4">
    <source>
        <dbReference type="RefSeq" id="XP_018448166.1"/>
    </source>
</evidence>
<name>A0A6J0KKS0_RAPSA</name>
<proteinExistence type="predicted"/>